<protein>
    <submittedName>
        <fullName evidence="2">Uncharacterized protein</fullName>
    </submittedName>
</protein>
<dbReference type="InParanoid" id="E9G215"/>
<name>E9G215_DAPPU</name>
<evidence type="ECO:0000313" key="2">
    <source>
        <dbReference type="EMBL" id="EFX86169.1"/>
    </source>
</evidence>
<keyword evidence="3" id="KW-1185">Reference proteome</keyword>
<dbReference type="KEGG" id="dpx:DAPPUDRAFT_313207"/>
<dbReference type="Proteomes" id="UP000000305">
    <property type="component" value="Unassembled WGS sequence"/>
</dbReference>
<feature type="region of interest" description="Disordered" evidence="1">
    <location>
        <begin position="34"/>
        <end position="53"/>
    </location>
</feature>
<proteinExistence type="predicted"/>
<gene>
    <name evidence="2" type="ORF">DAPPUDRAFT_313207</name>
</gene>
<sequence length="53" mass="5952">MGYEQIFTETTNRLGKLCNSCINYIAVAGYGNKSNENHYPRDDSEIVADDDCC</sequence>
<evidence type="ECO:0000256" key="1">
    <source>
        <dbReference type="SAM" id="MobiDB-lite"/>
    </source>
</evidence>
<accession>E9G215</accession>
<feature type="compositionally biased region" description="Basic and acidic residues" evidence="1">
    <location>
        <begin position="35"/>
        <end position="44"/>
    </location>
</feature>
<dbReference type="AlphaFoldDB" id="E9G215"/>
<reference evidence="2 3" key="1">
    <citation type="journal article" date="2011" name="Science">
        <title>The ecoresponsive genome of Daphnia pulex.</title>
        <authorList>
            <person name="Colbourne J.K."/>
            <person name="Pfrender M.E."/>
            <person name="Gilbert D."/>
            <person name="Thomas W.K."/>
            <person name="Tucker A."/>
            <person name="Oakley T.H."/>
            <person name="Tokishita S."/>
            <person name="Aerts A."/>
            <person name="Arnold G.J."/>
            <person name="Basu M.K."/>
            <person name="Bauer D.J."/>
            <person name="Caceres C.E."/>
            <person name="Carmel L."/>
            <person name="Casola C."/>
            <person name="Choi J.H."/>
            <person name="Detter J.C."/>
            <person name="Dong Q."/>
            <person name="Dusheyko S."/>
            <person name="Eads B.D."/>
            <person name="Frohlich T."/>
            <person name="Geiler-Samerotte K.A."/>
            <person name="Gerlach D."/>
            <person name="Hatcher P."/>
            <person name="Jogdeo S."/>
            <person name="Krijgsveld J."/>
            <person name="Kriventseva E.V."/>
            <person name="Kultz D."/>
            <person name="Laforsch C."/>
            <person name="Lindquist E."/>
            <person name="Lopez J."/>
            <person name="Manak J.R."/>
            <person name="Muller J."/>
            <person name="Pangilinan J."/>
            <person name="Patwardhan R.P."/>
            <person name="Pitluck S."/>
            <person name="Pritham E.J."/>
            <person name="Rechtsteiner A."/>
            <person name="Rho M."/>
            <person name="Rogozin I.B."/>
            <person name="Sakarya O."/>
            <person name="Salamov A."/>
            <person name="Schaack S."/>
            <person name="Shapiro H."/>
            <person name="Shiga Y."/>
            <person name="Skalitzky C."/>
            <person name="Smith Z."/>
            <person name="Souvorov A."/>
            <person name="Sung W."/>
            <person name="Tang Z."/>
            <person name="Tsuchiya D."/>
            <person name="Tu H."/>
            <person name="Vos H."/>
            <person name="Wang M."/>
            <person name="Wolf Y.I."/>
            <person name="Yamagata H."/>
            <person name="Yamada T."/>
            <person name="Ye Y."/>
            <person name="Shaw J.R."/>
            <person name="Andrews J."/>
            <person name="Crease T.J."/>
            <person name="Tang H."/>
            <person name="Lucas S.M."/>
            <person name="Robertson H.M."/>
            <person name="Bork P."/>
            <person name="Koonin E.V."/>
            <person name="Zdobnov E.M."/>
            <person name="Grigoriev I.V."/>
            <person name="Lynch M."/>
            <person name="Boore J.L."/>
        </authorList>
    </citation>
    <scope>NUCLEOTIDE SEQUENCE [LARGE SCALE GENOMIC DNA]</scope>
</reference>
<dbReference type="EMBL" id="GL732530">
    <property type="protein sequence ID" value="EFX86169.1"/>
    <property type="molecule type" value="Genomic_DNA"/>
</dbReference>
<evidence type="ECO:0000313" key="3">
    <source>
        <dbReference type="Proteomes" id="UP000000305"/>
    </source>
</evidence>
<dbReference type="HOGENOM" id="CLU_3070828_0_0_1"/>
<organism evidence="2 3">
    <name type="scientific">Daphnia pulex</name>
    <name type="common">Water flea</name>
    <dbReference type="NCBI Taxonomy" id="6669"/>
    <lineage>
        <taxon>Eukaryota</taxon>
        <taxon>Metazoa</taxon>
        <taxon>Ecdysozoa</taxon>
        <taxon>Arthropoda</taxon>
        <taxon>Crustacea</taxon>
        <taxon>Branchiopoda</taxon>
        <taxon>Diplostraca</taxon>
        <taxon>Cladocera</taxon>
        <taxon>Anomopoda</taxon>
        <taxon>Daphniidae</taxon>
        <taxon>Daphnia</taxon>
    </lineage>
</organism>